<protein>
    <submittedName>
        <fullName evidence="3">Uncharacterized protein</fullName>
    </submittedName>
</protein>
<organism evidence="3 4">
    <name type="scientific">Owenia fusiformis</name>
    <name type="common">Polychaete worm</name>
    <dbReference type="NCBI Taxonomy" id="6347"/>
    <lineage>
        <taxon>Eukaryota</taxon>
        <taxon>Metazoa</taxon>
        <taxon>Spiralia</taxon>
        <taxon>Lophotrochozoa</taxon>
        <taxon>Annelida</taxon>
        <taxon>Polychaeta</taxon>
        <taxon>Sedentaria</taxon>
        <taxon>Canalipalpata</taxon>
        <taxon>Sabellida</taxon>
        <taxon>Oweniida</taxon>
        <taxon>Oweniidae</taxon>
        <taxon>Owenia</taxon>
    </lineage>
</organism>
<dbReference type="Proteomes" id="UP000749559">
    <property type="component" value="Unassembled WGS sequence"/>
</dbReference>
<evidence type="ECO:0000313" key="3">
    <source>
        <dbReference type="EMBL" id="CAH1781426.1"/>
    </source>
</evidence>
<feature type="region of interest" description="Disordered" evidence="1">
    <location>
        <begin position="99"/>
        <end position="119"/>
    </location>
</feature>
<dbReference type="AlphaFoldDB" id="A0A8J1UBY2"/>
<dbReference type="EMBL" id="CAIIXF020000004">
    <property type="protein sequence ID" value="CAH1781426.1"/>
    <property type="molecule type" value="Genomic_DNA"/>
</dbReference>
<feature type="transmembrane region" description="Helical" evidence="2">
    <location>
        <begin position="142"/>
        <end position="164"/>
    </location>
</feature>
<proteinExistence type="predicted"/>
<reference evidence="3" key="1">
    <citation type="submission" date="2022-03" db="EMBL/GenBank/DDBJ databases">
        <authorList>
            <person name="Martin C."/>
        </authorList>
    </citation>
    <scope>NUCLEOTIDE SEQUENCE</scope>
</reference>
<name>A0A8J1UBY2_OWEFU</name>
<keyword evidence="2" id="KW-1133">Transmembrane helix</keyword>
<keyword evidence="2" id="KW-0812">Transmembrane</keyword>
<comment type="caution">
    <text evidence="3">The sequence shown here is derived from an EMBL/GenBank/DDBJ whole genome shotgun (WGS) entry which is preliminary data.</text>
</comment>
<keyword evidence="2" id="KW-0472">Membrane</keyword>
<evidence type="ECO:0000256" key="1">
    <source>
        <dbReference type="SAM" id="MobiDB-lite"/>
    </source>
</evidence>
<evidence type="ECO:0000256" key="2">
    <source>
        <dbReference type="SAM" id="Phobius"/>
    </source>
</evidence>
<sequence length="182" mass="19870">MGLKFLTQIYIFMQMISCGTMMLDDIELRDELRDQENQVTGGPPHTTELLNSTYDGTNDWNAGVHGDNTEIELENGTSDNTTRSAKASSSAPRGILGHATNVVNSTDNGDGVDGNGNITETERGYSIMKKSKNDSAMFSKIAWAYLGGFFGILVVTVVSLGCILKKVFYCIDEATESMKDKF</sequence>
<gene>
    <name evidence="3" type="ORF">OFUS_LOCUS8005</name>
</gene>
<evidence type="ECO:0000313" key="4">
    <source>
        <dbReference type="Proteomes" id="UP000749559"/>
    </source>
</evidence>
<keyword evidence="4" id="KW-1185">Reference proteome</keyword>
<accession>A0A8J1UBY2</accession>